<dbReference type="OrthoDB" id="122128at2759"/>
<protein>
    <submittedName>
        <fullName evidence="1">Uncharacterized protein</fullName>
    </submittedName>
</protein>
<proteinExistence type="predicted"/>
<dbReference type="Pfam" id="PF14223">
    <property type="entry name" value="Retrotran_gag_2"/>
    <property type="match status" value="1"/>
</dbReference>
<dbReference type="AlphaFoldDB" id="A0A8K1C682"/>
<dbReference type="Proteomes" id="UP000794436">
    <property type="component" value="Unassembled WGS sequence"/>
</dbReference>
<gene>
    <name evidence="1" type="ORF">Poli38472_002963</name>
</gene>
<sequence length="181" mass="20693">MEQIYKCCQQYRSDPALMFDSTKPNYNAWLVRVKAELAVFDLLDVALGNAPRGEADPQIHNLKAAFAKKVLLSTLDDPVVEQVGEKSAAEIMRYMDVTYVNRHPFEAFRMFEEFTKLKYVEGTDIVLHANKLHLLASDLTRRGHSIDDKMKACQLLASLPDSLDHVRRACLDMVVFDWETV</sequence>
<organism evidence="1 2">
    <name type="scientific">Pythium oligandrum</name>
    <name type="common">Mycoparasitic fungus</name>
    <dbReference type="NCBI Taxonomy" id="41045"/>
    <lineage>
        <taxon>Eukaryota</taxon>
        <taxon>Sar</taxon>
        <taxon>Stramenopiles</taxon>
        <taxon>Oomycota</taxon>
        <taxon>Peronosporomycetes</taxon>
        <taxon>Pythiales</taxon>
        <taxon>Pythiaceae</taxon>
        <taxon>Pythium</taxon>
    </lineage>
</organism>
<dbReference type="EMBL" id="SPLM01000144">
    <property type="protein sequence ID" value="TMW57038.1"/>
    <property type="molecule type" value="Genomic_DNA"/>
</dbReference>
<evidence type="ECO:0000313" key="1">
    <source>
        <dbReference type="EMBL" id="TMW57038.1"/>
    </source>
</evidence>
<accession>A0A8K1C682</accession>
<keyword evidence="2" id="KW-1185">Reference proteome</keyword>
<name>A0A8K1C682_PYTOL</name>
<comment type="caution">
    <text evidence="1">The sequence shown here is derived from an EMBL/GenBank/DDBJ whole genome shotgun (WGS) entry which is preliminary data.</text>
</comment>
<evidence type="ECO:0000313" key="2">
    <source>
        <dbReference type="Proteomes" id="UP000794436"/>
    </source>
</evidence>
<reference evidence="1" key="1">
    <citation type="submission" date="2019-03" db="EMBL/GenBank/DDBJ databases">
        <title>Long read genome sequence of the mycoparasitic Pythium oligandrum ATCC 38472 isolated from sugarbeet rhizosphere.</title>
        <authorList>
            <person name="Gaulin E."/>
        </authorList>
    </citation>
    <scope>NUCLEOTIDE SEQUENCE</scope>
    <source>
        <strain evidence="1">ATCC 38472_TT</strain>
    </source>
</reference>